<gene>
    <name evidence="1" type="ORF">PXEA_LOCUS3839</name>
</gene>
<keyword evidence="2" id="KW-1185">Reference proteome</keyword>
<proteinExistence type="predicted"/>
<reference evidence="1" key="1">
    <citation type="submission" date="2018-11" db="EMBL/GenBank/DDBJ databases">
        <authorList>
            <consortium name="Pathogen Informatics"/>
        </authorList>
    </citation>
    <scope>NUCLEOTIDE SEQUENCE</scope>
</reference>
<accession>A0A448WFA9</accession>
<evidence type="ECO:0000313" key="1">
    <source>
        <dbReference type="EMBL" id="VEL10399.1"/>
    </source>
</evidence>
<dbReference type="AlphaFoldDB" id="A0A448WFA9"/>
<evidence type="ECO:0000313" key="2">
    <source>
        <dbReference type="Proteomes" id="UP000784294"/>
    </source>
</evidence>
<sequence>MAEVQPCDTLSVCLDWSQWNSHNAIKASKPIGIVNKHQSYNLFCLKSSYGGRFAKCNPNQGSALPSLRPGLSMRTSFVWWYGKCRGVCPDELRQTRESPDTGLSAEGRSVADSTQNLYRFCLIPVPLFSMLACPKAWMFVRLFVRSSTRLLVPSSVQPFAHSSARLLVCLALPSRRHNYGTETLAKAIVHTHP</sequence>
<comment type="caution">
    <text evidence="1">The sequence shown here is derived from an EMBL/GenBank/DDBJ whole genome shotgun (WGS) entry which is preliminary data.</text>
</comment>
<dbReference type="Proteomes" id="UP000784294">
    <property type="component" value="Unassembled WGS sequence"/>
</dbReference>
<name>A0A448WFA9_9PLAT</name>
<protein>
    <submittedName>
        <fullName evidence="1">Uncharacterized protein</fullName>
    </submittedName>
</protein>
<dbReference type="EMBL" id="CAAALY010008908">
    <property type="protein sequence ID" value="VEL10399.1"/>
    <property type="molecule type" value="Genomic_DNA"/>
</dbReference>
<organism evidence="1 2">
    <name type="scientific">Protopolystoma xenopodis</name>
    <dbReference type="NCBI Taxonomy" id="117903"/>
    <lineage>
        <taxon>Eukaryota</taxon>
        <taxon>Metazoa</taxon>
        <taxon>Spiralia</taxon>
        <taxon>Lophotrochozoa</taxon>
        <taxon>Platyhelminthes</taxon>
        <taxon>Monogenea</taxon>
        <taxon>Polyopisthocotylea</taxon>
        <taxon>Polystomatidea</taxon>
        <taxon>Polystomatidae</taxon>
        <taxon>Protopolystoma</taxon>
    </lineage>
</organism>